<evidence type="ECO:0000256" key="1">
    <source>
        <dbReference type="SAM" id="MobiDB-lite"/>
    </source>
</evidence>
<dbReference type="Pfam" id="PF13830">
    <property type="entry name" value="DUF4192"/>
    <property type="match status" value="1"/>
</dbReference>
<dbReference type="KEGG" id="noy:EXE57_00480"/>
<dbReference type="EMBL" id="CP038267">
    <property type="protein sequence ID" value="QBR90913.1"/>
    <property type="molecule type" value="Genomic_DNA"/>
</dbReference>
<dbReference type="AlphaFoldDB" id="A0A4P7GGP8"/>
<accession>A0A4P7GGP8</accession>
<organism evidence="2 3">
    <name type="scientific">Nocardioides euryhalodurans</name>
    <dbReference type="NCBI Taxonomy" id="2518370"/>
    <lineage>
        <taxon>Bacteria</taxon>
        <taxon>Bacillati</taxon>
        <taxon>Actinomycetota</taxon>
        <taxon>Actinomycetes</taxon>
        <taxon>Propionibacteriales</taxon>
        <taxon>Nocardioidaceae</taxon>
        <taxon>Nocardioides</taxon>
    </lineage>
</organism>
<keyword evidence="3" id="KW-1185">Reference proteome</keyword>
<sequence length="357" mass="37826">MGATYPSPPPRPRGRGGPRSVHSPPPVSGCPQPARRSGLRVVPGRDRGSMTTTLTARSPEDLLAVVPFVLGFEPADSIVMLTLGAAHAFHARVDLPDDPRDVAEVLAVLLEPAVRHGAEAAVFLLYTGDDALAREVVARLEQRGRAAPRLVEALRVDGGRWFSLRGCPPGAAGGVPYDLSGHAFVAGAVLEGRVLHRSRAALAATLRPDPVAVAEVEAARTGRPGSAAWVEQLLDRRVGRDDPLPAREAARLLEAIADPSVRDVAWGRVRRGSARDDVRLWEALVRCAPEELVPHAAAVLAFAAWIAGDGALAWCAVDRAREADPGHSLAALVADVLTAAISPAQWEDACRRQRSVP</sequence>
<gene>
    <name evidence="2" type="ORF">EXE57_00480</name>
</gene>
<feature type="region of interest" description="Disordered" evidence="1">
    <location>
        <begin position="1"/>
        <end position="53"/>
    </location>
</feature>
<evidence type="ECO:0000313" key="3">
    <source>
        <dbReference type="Proteomes" id="UP000294894"/>
    </source>
</evidence>
<feature type="compositionally biased region" description="Pro residues" evidence="1">
    <location>
        <begin position="1"/>
        <end position="11"/>
    </location>
</feature>
<reference evidence="2 3" key="1">
    <citation type="submission" date="2019-03" db="EMBL/GenBank/DDBJ databases">
        <title>Three New Species of Nocardioides, Nocardioides euryhalodurans sp. nov., Nocardioides seonyuensis sp. nov. and Nocardioides eburneoflavus sp. nov., Iolated from Soil.</title>
        <authorList>
            <person name="Roh S.G."/>
            <person name="Lee C."/>
            <person name="Kim M.-K."/>
            <person name="Kim S.B."/>
        </authorList>
    </citation>
    <scope>NUCLEOTIDE SEQUENCE [LARGE SCALE GENOMIC DNA]</scope>
    <source>
        <strain evidence="2 3">MMS17-SY117</strain>
    </source>
</reference>
<dbReference type="InterPro" id="IPR025447">
    <property type="entry name" value="DUF4192"/>
</dbReference>
<name>A0A4P7GGP8_9ACTN</name>
<dbReference type="Proteomes" id="UP000294894">
    <property type="component" value="Chromosome"/>
</dbReference>
<proteinExistence type="predicted"/>
<protein>
    <submittedName>
        <fullName evidence="2">DUF4192 domain-containing protein</fullName>
    </submittedName>
</protein>
<dbReference type="OrthoDB" id="3264463at2"/>
<evidence type="ECO:0000313" key="2">
    <source>
        <dbReference type="EMBL" id="QBR90913.1"/>
    </source>
</evidence>